<evidence type="ECO:0008006" key="3">
    <source>
        <dbReference type="Google" id="ProtNLM"/>
    </source>
</evidence>
<evidence type="ECO:0000313" key="1">
    <source>
        <dbReference type="EMBL" id="MCG7323240.1"/>
    </source>
</evidence>
<reference evidence="1 2" key="1">
    <citation type="submission" date="2022-02" db="EMBL/GenBank/DDBJ databases">
        <title>Uncovering new skin microbiome diversity through culturing and metagenomics.</title>
        <authorList>
            <person name="Conlan S."/>
            <person name="Deming C."/>
            <person name="Nisc Comparative Sequencing Program N."/>
            <person name="Segre J.A."/>
        </authorList>
    </citation>
    <scope>NUCLEOTIDE SEQUENCE [LARGE SCALE GENOMIC DNA]</scope>
    <source>
        <strain evidence="1 2">ACRQZ</strain>
    </source>
</reference>
<keyword evidence="2" id="KW-1185">Reference proteome</keyword>
<organism evidence="1 2">
    <name type="scientific">Arsenicicoccus bolidensis</name>
    <dbReference type="NCBI Taxonomy" id="229480"/>
    <lineage>
        <taxon>Bacteria</taxon>
        <taxon>Bacillati</taxon>
        <taxon>Actinomycetota</taxon>
        <taxon>Actinomycetes</taxon>
        <taxon>Micrococcales</taxon>
        <taxon>Intrasporangiaceae</taxon>
        <taxon>Arsenicicoccus</taxon>
    </lineage>
</organism>
<name>A0ABS9Q7L2_9MICO</name>
<dbReference type="RefSeq" id="WP_239265886.1">
    <property type="nucleotide sequence ID" value="NZ_JAKRCV010000065.1"/>
</dbReference>
<dbReference type="InterPro" id="IPR023393">
    <property type="entry name" value="START-like_dom_sf"/>
</dbReference>
<dbReference type="SUPFAM" id="SSF55961">
    <property type="entry name" value="Bet v1-like"/>
    <property type="match status" value="1"/>
</dbReference>
<dbReference type="Gene3D" id="3.30.530.20">
    <property type="match status" value="1"/>
</dbReference>
<proteinExistence type="predicted"/>
<protein>
    <recommendedName>
        <fullName evidence="3">DUF1990 domain-containing protein</fullName>
    </recommendedName>
</protein>
<accession>A0ABS9Q7L2</accession>
<dbReference type="Proteomes" id="UP001521931">
    <property type="component" value="Unassembled WGS sequence"/>
</dbReference>
<sequence>MFPRTGVLENSSPLATALPDAEFVEHHDIVVAATPDRVWDALLATRWADLLIARPLIAVRSGGRLDVGDDLLTDPRGPGRPTHLEPPIYYSSGMVGRPWEPRADAQRPIESLAELREFTEPGWLRYGMDFRLTPLPGGRTHLETTTRCDATDDVARRRFRAYWTVIAPFSGLLRRDILGAVARRAERPGP</sequence>
<gene>
    <name evidence="1" type="ORF">MHL29_15260</name>
</gene>
<comment type="caution">
    <text evidence="1">The sequence shown here is derived from an EMBL/GenBank/DDBJ whole genome shotgun (WGS) entry which is preliminary data.</text>
</comment>
<dbReference type="EMBL" id="JAKRCV010000065">
    <property type="protein sequence ID" value="MCG7323240.1"/>
    <property type="molecule type" value="Genomic_DNA"/>
</dbReference>
<evidence type="ECO:0000313" key="2">
    <source>
        <dbReference type="Proteomes" id="UP001521931"/>
    </source>
</evidence>